<proteinExistence type="predicted"/>
<protein>
    <submittedName>
        <fullName evidence="1">Uncharacterized protein</fullName>
    </submittedName>
</protein>
<dbReference type="AlphaFoldDB" id="A0A2K1FSY7"/>
<dbReference type="Proteomes" id="UP000236268">
    <property type="component" value="Unassembled WGS sequence"/>
</dbReference>
<accession>A0A2K1FSY7</accession>
<reference evidence="1 2" key="1">
    <citation type="submission" date="2018-01" db="EMBL/GenBank/DDBJ databases">
        <title>Whole genome sequence of Azospirillum brasilense REC3 isolated from strawberry roots.</title>
        <authorList>
            <person name="Fontana C.A."/>
            <person name="Salazar S.M."/>
            <person name="Bassi D."/>
            <person name="Puglisi E."/>
            <person name="Lovaisa N.C."/>
            <person name="Toffoli L.M."/>
            <person name="Pedraza R."/>
            <person name="Cocconcelli P.S."/>
        </authorList>
    </citation>
    <scope>NUCLEOTIDE SEQUENCE [LARGE SCALE GENOMIC DNA]</scope>
    <source>
        <strain evidence="1 2">REC3</strain>
    </source>
</reference>
<organism evidence="1 2">
    <name type="scientific">Azospirillum argentinense</name>
    <dbReference type="NCBI Taxonomy" id="2970906"/>
    <lineage>
        <taxon>Bacteria</taxon>
        <taxon>Pseudomonadati</taxon>
        <taxon>Pseudomonadota</taxon>
        <taxon>Alphaproteobacteria</taxon>
        <taxon>Rhodospirillales</taxon>
        <taxon>Azospirillaceae</taxon>
        <taxon>Azospirillum</taxon>
    </lineage>
</organism>
<evidence type="ECO:0000313" key="2">
    <source>
        <dbReference type="Proteomes" id="UP000236268"/>
    </source>
</evidence>
<dbReference type="EMBL" id="POWG01000044">
    <property type="protein sequence ID" value="PNQ95645.1"/>
    <property type="molecule type" value="Genomic_DNA"/>
</dbReference>
<evidence type="ECO:0000313" key="1">
    <source>
        <dbReference type="EMBL" id="PNQ95645.1"/>
    </source>
</evidence>
<name>A0A2K1FSY7_9PROT</name>
<sequence length="33" mass="3722">MPVILACFLLGLTLIIVRRIAGGGFILVPRRWR</sequence>
<comment type="caution">
    <text evidence="1">The sequence shown here is derived from an EMBL/GenBank/DDBJ whole genome shotgun (WGS) entry which is preliminary data.</text>
</comment>
<gene>
    <name evidence="1" type="ORF">C1S70_27640</name>
</gene>